<dbReference type="SUPFAM" id="SSF55347">
    <property type="entry name" value="Glyceraldehyde-3-phosphate dehydrogenase-like, C-terminal domain"/>
    <property type="match status" value="1"/>
</dbReference>
<evidence type="ECO:0000313" key="3">
    <source>
        <dbReference type="EMBL" id="GHC62396.1"/>
    </source>
</evidence>
<dbReference type="Pfam" id="PF01408">
    <property type="entry name" value="GFO_IDH_MocA"/>
    <property type="match status" value="1"/>
</dbReference>
<gene>
    <name evidence="3" type="ORF">GCM10007100_32260</name>
</gene>
<dbReference type="GO" id="GO:0000166">
    <property type="term" value="F:nucleotide binding"/>
    <property type="evidence" value="ECO:0007669"/>
    <property type="project" value="InterPro"/>
</dbReference>
<dbReference type="InterPro" id="IPR036291">
    <property type="entry name" value="NAD(P)-bd_dom_sf"/>
</dbReference>
<accession>A0A918WND1</accession>
<feature type="domain" description="Gfo/Idh/MocA-like oxidoreductase N-terminal" evidence="1">
    <location>
        <begin position="8"/>
        <end position="124"/>
    </location>
</feature>
<dbReference type="InterPro" id="IPR000683">
    <property type="entry name" value="Gfo/Idh/MocA-like_OxRdtase_N"/>
</dbReference>
<feature type="domain" description="GFO/IDH/MocA-like oxidoreductase" evidence="2">
    <location>
        <begin position="135"/>
        <end position="266"/>
    </location>
</feature>
<reference evidence="3" key="1">
    <citation type="journal article" date="2014" name="Int. J. Syst. Evol. Microbiol.">
        <title>Complete genome sequence of Corynebacterium casei LMG S-19264T (=DSM 44701T), isolated from a smear-ripened cheese.</title>
        <authorList>
            <consortium name="US DOE Joint Genome Institute (JGI-PGF)"/>
            <person name="Walter F."/>
            <person name="Albersmeier A."/>
            <person name="Kalinowski J."/>
            <person name="Ruckert C."/>
        </authorList>
    </citation>
    <scope>NUCLEOTIDE SEQUENCE</scope>
    <source>
        <strain evidence="3">KCTC 12988</strain>
    </source>
</reference>
<evidence type="ECO:0000313" key="4">
    <source>
        <dbReference type="Proteomes" id="UP000644507"/>
    </source>
</evidence>
<proteinExistence type="predicted"/>
<dbReference type="SUPFAM" id="SSF51735">
    <property type="entry name" value="NAD(P)-binding Rossmann-fold domains"/>
    <property type="match status" value="1"/>
</dbReference>
<dbReference type="InterPro" id="IPR051317">
    <property type="entry name" value="Gfo/Idh/MocA_oxidoreduct"/>
</dbReference>
<dbReference type="Gene3D" id="3.30.360.10">
    <property type="entry name" value="Dihydrodipicolinate Reductase, domain 2"/>
    <property type="match status" value="1"/>
</dbReference>
<comment type="caution">
    <text evidence="3">The sequence shown here is derived from an EMBL/GenBank/DDBJ whole genome shotgun (WGS) entry which is preliminary data.</text>
</comment>
<evidence type="ECO:0000259" key="2">
    <source>
        <dbReference type="Pfam" id="PF22725"/>
    </source>
</evidence>
<protein>
    <submittedName>
        <fullName evidence="3">NADH-dependent dehydrogenase</fullName>
    </submittedName>
</protein>
<organism evidence="3 4">
    <name type="scientific">Roseibacillus persicicus</name>
    <dbReference type="NCBI Taxonomy" id="454148"/>
    <lineage>
        <taxon>Bacteria</taxon>
        <taxon>Pseudomonadati</taxon>
        <taxon>Verrucomicrobiota</taxon>
        <taxon>Verrucomicrobiia</taxon>
        <taxon>Verrucomicrobiales</taxon>
        <taxon>Verrucomicrobiaceae</taxon>
        <taxon>Roseibacillus</taxon>
    </lineage>
</organism>
<dbReference type="Proteomes" id="UP000644507">
    <property type="component" value="Unassembled WGS sequence"/>
</dbReference>
<dbReference type="Gene3D" id="3.40.50.720">
    <property type="entry name" value="NAD(P)-binding Rossmann-like Domain"/>
    <property type="match status" value="1"/>
</dbReference>
<dbReference type="EMBL" id="BMXI01000015">
    <property type="protein sequence ID" value="GHC62396.1"/>
    <property type="molecule type" value="Genomic_DNA"/>
</dbReference>
<dbReference type="RefSeq" id="WP_189572202.1">
    <property type="nucleotide sequence ID" value="NZ_BMXI01000015.1"/>
</dbReference>
<dbReference type="AlphaFoldDB" id="A0A918WND1"/>
<keyword evidence="4" id="KW-1185">Reference proteome</keyword>
<evidence type="ECO:0000259" key="1">
    <source>
        <dbReference type="Pfam" id="PF01408"/>
    </source>
</evidence>
<sequence length="348" mass="39643">MSRSLKGCIVGAGYFARFQYQSWQSIPEVEIVANCNRTLEKAEAMAADYGIPSSYAGADFEEMLVREKPDFVDIITPPETHLEFCRIAFKHGVHMICQKPLAPTWDETLELLELVKAHPEVRFMVHENWRWQPWYREIKAILDSGVLGDFHHLNFLCRLGDGWGEDAYLARQPFFRDYKRLFIFETGVHFLDTFRFLFGEVSSLYASTSRRNPVIAGEDSALIVCHFREGGSAVLDANRYGEPDASIENPRYTFGRLRLDCSKGNLTLSEEGSIRIQLLGEEATVHPYSPSQEGFAGNCVHATQQHFVKQFLAEEPFESEAHDYLKSIELVELAYQSAANNQVQKLPS</sequence>
<dbReference type="Pfam" id="PF22725">
    <property type="entry name" value="GFO_IDH_MocA_C3"/>
    <property type="match status" value="1"/>
</dbReference>
<name>A0A918WND1_9BACT</name>
<reference evidence="3" key="2">
    <citation type="submission" date="2020-09" db="EMBL/GenBank/DDBJ databases">
        <authorList>
            <person name="Sun Q."/>
            <person name="Kim S."/>
        </authorList>
    </citation>
    <scope>NUCLEOTIDE SEQUENCE</scope>
    <source>
        <strain evidence="3">KCTC 12988</strain>
    </source>
</reference>
<dbReference type="PANTHER" id="PTHR43708">
    <property type="entry name" value="CONSERVED EXPRESSED OXIDOREDUCTASE (EUROFUNG)"/>
    <property type="match status" value="1"/>
</dbReference>
<dbReference type="PANTHER" id="PTHR43708:SF8">
    <property type="entry name" value="OXIDOREDUCTASE"/>
    <property type="match status" value="1"/>
</dbReference>
<dbReference type="InterPro" id="IPR055170">
    <property type="entry name" value="GFO_IDH_MocA-like_dom"/>
</dbReference>